<sequence>MKKTCLVILISLLSICGISGQKVAIKNNLAYDALRTPNLSLEVALSRKVTFDVQAGANFFFYTTDPTSSSYKNKKWSHWLVQPEIRYWTCESFNGFFLGAHALGGMMNVSGVNIPFIKKHGVRMQDHRYEGHYWGGGLSVGYHWILSNRFSMEASVGWGAARITYDKYYCTTCSEKIGEGHANYFGPTKAALSLIVMLK</sequence>
<evidence type="ECO:0000313" key="3">
    <source>
        <dbReference type="Proteomes" id="UP001596020"/>
    </source>
</evidence>
<protein>
    <submittedName>
        <fullName evidence="2">DUF3575 domain-containing protein</fullName>
    </submittedName>
</protein>
<dbReference type="InterPro" id="IPR021958">
    <property type="entry name" value="DUF3575"/>
</dbReference>
<reference evidence="3" key="1">
    <citation type="journal article" date="2019" name="Int. J. Syst. Evol. Microbiol.">
        <title>The Global Catalogue of Microorganisms (GCM) 10K type strain sequencing project: providing services to taxonomists for standard genome sequencing and annotation.</title>
        <authorList>
            <consortium name="The Broad Institute Genomics Platform"/>
            <consortium name="The Broad Institute Genome Sequencing Center for Infectious Disease"/>
            <person name="Wu L."/>
            <person name="Ma J."/>
        </authorList>
    </citation>
    <scope>NUCLEOTIDE SEQUENCE [LARGE SCALE GENOMIC DNA]</scope>
    <source>
        <strain evidence="3">CGMCC 4.7357</strain>
    </source>
</reference>
<feature type="chain" id="PRO_5045180900" evidence="1">
    <location>
        <begin position="25"/>
        <end position="199"/>
    </location>
</feature>
<keyword evidence="1" id="KW-0732">Signal</keyword>
<keyword evidence="3" id="KW-1185">Reference proteome</keyword>
<dbReference type="Proteomes" id="UP001596020">
    <property type="component" value="Unassembled WGS sequence"/>
</dbReference>
<proteinExistence type="predicted"/>
<feature type="signal peptide" evidence="1">
    <location>
        <begin position="1"/>
        <end position="24"/>
    </location>
</feature>
<dbReference type="RefSeq" id="WP_380077677.1">
    <property type="nucleotide sequence ID" value="NZ_JBHSGO010000044.1"/>
</dbReference>
<dbReference type="Pfam" id="PF12099">
    <property type="entry name" value="DUF3575"/>
    <property type="match status" value="1"/>
</dbReference>
<dbReference type="EMBL" id="JBHSGO010000044">
    <property type="protein sequence ID" value="MFC4665492.1"/>
    <property type="molecule type" value="Genomic_DNA"/>
</dbReference>
<evidence type="ECO:0000313" key="2">
    <source>
        <dbReference type="EMBL" id="MFC4665492.1"/>
    </source>
</evidence>
<gene>
    <name evidence="2" type="ORF">ACFO3G_02520</name>
</gene>
<evidence type="ECO:0000256" key="1">
    <source>
        <dbReference type="SAM" id="SignalP"/>
    </source>
</evidence>
<comment type="caution">
    <text evidence="2">The sequence shown here is derived from an EMBL/GenBank/DDBJ whole genome shotgun (WGS) entry which is preliminary data.</text>
</comment>
<name>A0ABV9K6A6_9PORP</name>
<organism evidence="2 3">
    <name type="scientific">Falsiporphyromonas endometrii</name>
    <dbReference type="NCBI Taxonomy" id="1387297"/>
    <lineage>
        <taxon>Bacteria</taxon>
        <taxon>Pseudomonadati</taxon>
        <taxon>Bacteroidota</taxon>
        <taxon>Bacteroidia</taxon>
        <taxon>Bacteroidales</taxon>
        <taxon>Porphyromonadaceae</taxon>
        <taxon>Falsiporphyromonas</taxon>
    </lineage>
</organism>
<accession>A0ABV9K6A6</accession>